<dbReference type="EMBL" id="LGRX02002262">
    <property type="protein sequence ID" value="KAK3284507.1"/>
    <property type="molecule type" value="Genomic_DNA"/>
</dbReference>
<organism evidence="2 3">
    <name type="scientific">Cymbomonas tetramitiformis</name>
    <dbReference type="NCBI Taxonomy" id="36881"/>
    <lineage>
        <taxon>Eukaryota</taxon>
        <taxon>Viridiplantae</taxon>
        <taxon>Chlorophyta</taxon>
        <taxon>Pyramimonadophyceae</taxon>
        <taxon>Pyramimonadales</taxon>
        <taxon>Pyramimonadaceae</taxon>
        <taxon>Cymbomonas</taxon>
    </lineage>
</organism>
<evidence type="ECO:0000313" key="3">
    <source>
        <dbReference type="Proteomes" id="UP001190700"/>
    </source>
</evidence>
<feature type="compositionally biased region" description="Acidic residues" evidence="1">
    <location>
        <begin position="72"/>
        <end position="81"/>
    </location>
</feature>
<reference evidence="2 3" key="1">
    <citation type="journal article" date="2015" name="Genome Biol. Evol.">
        <title>Comparative Genomics of a Bacterivorous Green Alga Reveals Evolutionary Causalities and Consequences of Phago-Mixotrophic Mode of Nutrition.</title>
        <authorList>
            <person name="Burns J.A."/>
            <person name="Paasch A."/>
            <person name="Narechania A."/>
            <person name="Kim E."/>
        </authorList>
    </citation>
    <scope>NUCLEOTIDE SEQUENCE [LARGE SCALE GENOMIC DNA]</scope>
    <source>
        <strain evidence="2 3">PLY_AMNH</strain>
    </source>
</reference>
<accession>A0AAE0LGN7</accession>
<dbReference type="Proteomes" id="UP001190700">
    <property type="component" value="Unassembled WGS sequence"/>
</dbReference>
<name>A0AAE0LGN7_9CHLO</name>
<gene>
    <name evidence="2" type="ORF">CYMTET_7848</name>
</gene>
<evidence type="ECO:0000313" key="2">
    <source>
        <dbReference type="EMBL" id="KAK3284507.1"/>
    </source>
</evidence>
<comment type="caution">
    <text evidence="2">The sequence shown here is derived from an EMBL/GenBank/DDBJ whole genome shotgun (WGS) entry which is preliminary data.</text>
</comment>
<dbReference type="AlphaFoldDB" id="A0AAE0LGN7"/>
<sequence>MLKGAVRLEERHLPEKVYGWLATSSDLHKLKKFPCLRDVKWECKPEEEMAKIKSEAFPEVKKPSSYAAAEGPSEEAWAEAEDQSRGANGLTETESTKGE</sequence>
<proteinExistence type="predicted"/>
<evidence type="ECO:0000256" key="1">
    <source>
        <dbReference type="SAM" id="MobiDB-lite"/>
    </source>
</evidence>
<protein>
    <submittedName>
        <fullName evidence="2">Uncharacterized protein</fullName>
    </submittedName>
</protein>
<feature type="region of interest" description="Disordered" evidence="1">
    <location>
        <begin position="59"/>
        <end position="99"/>
    </location>
</feature>
<keyword evidence="3" id="KW-1185">Reference proteome</keyword>